<keyword evidence="1" id="KW-1133">Transmembrane helix</keyword>
<evidence type="ECO:0000256" key="1">
    <source>
        <dbReference type="SAM" id="Phobius"/>
    </source>
</evidence>
<gene>
    <name evidence="2" type="ORF">A33I_17515</name>
</gene>
<organism evidence="2 3">
    <name type="scientific">Alkalihalophilus marmarensis DSM 21297</name>
    <dbReference type="NCBI Taxonomy" id="1188261"/>
    <lineage>
        <taxon>Bacteria</taxon>
        <taxon>Bacillati</taxon>
        <taxon>Bacillota</taxon>
        <taxon>Bacilli</taxon>
        <taxon>Bacillales</taxon>
        <taxon>Bacillaceae</taxon>
        <taxon>Alkalihalophilus</taxon>
    </lineage>
</organism>
<comment type="caution">
    <text evidence="2">The sequence shown here is derived from an EMBL/GenBank/DDBJ whole genome shotgun (WGS) entry which is preliminary data.</text>
</comment>
<dbReference type="AlphaFoldDB" id="U6SNT9"/>
<dbReference type="EMBL" id="ATAE01000038">
    <property type="protein sequence ID" value="ERN52306.1"/>
    <property type="molecule type" value="Genomic_DNA"/>
</dbReference>
<feature type="transmembrane region" description="Helical" evidence="1">
    <location>
        <begin position="12"/>
        <end position="30"/>
    </location>
</feature>
<name>U6SNT9_9BACI</name>
<sequence length="36" mass="3996">MNNDIKEPFTGLLVGIVLMIIVFLVAHFVFGLEAFS</sequence>
<keyword evidence="1" id="KW-0472">Membrane</keyword>
<proteinExistence type="predicted"/>
<keyword evidence="3" id="KW-1185">Reference proteome</keyword>
<evidence type="ECO:0000313" key="2">
    <source>
        <dbReference type="EMBL" id="ERN52306.1"/>
    </source>
</evidence>
<accession>U6SNT9</accession>
<keyword evidence="1" id="KW-0812">Transmembrane</keyword>
<protein>
    <submittedName>
        <fullName evidence="2">Uncharacterized protein</fullName>
    </submittedName>
</protein>
<reference evidence="2 3" key="1">
    <citation type="journal article" date="2013" name="Genome Announc.">
        <title>Genome Sequence of the Extreme Obligate Alkaliphile Bacillus marmarensis Strain DSM 21297.</title>
        <authorList>
            <person name="Wernick D.G."/>
            <person name="Choi K.Y."/>
            <person name="Tat C.A."/>
            <person name="Lafontaine Rivera J.G."/>
            <person name="Liao J.C."/>
        </authorList>
    </citation>
    <scope>NUCLEOTIDE SEQUENCE [LARGE SCALE GENOMIC DNA]</scope>
    <source>
        <strain evidence="2 3">DSM 21297</strain>
    </source>
</reference>
<dbReference type="Proteomes" id="UP000017170">
    <property type="component" value="Unassembled WGS sequence"/>
</dbReference>
<evidence type="ECO:0000313" key="3">
    <source>
        <dbReference type="Proteomes" id="UP000017170"/>
    </source>
</evidence>